<reference evidence="18 19" key="1">
    <citation type="submission" date="2017-04" db="EMBL/GenBank/DDBJ databases">
        <authorList>
            <person name="Afonso C.L."/>
            <person name="Miller P.J."/>
            <person name="Scott M.A."/>
            <person name="Spackman E."/>
            <person name="Goraichik I."/>
            <person name="Dimitrov K.M."/>
            <person name="Suarez D.L."/>
            <person name="Swayne D.E."/>
        </authorList>
    </citation>
    <scope>NUCLEOTIDE SEQUENCE [LARGE SCALE GENOMIC DNA]</scope>
    <source>
        <strain evidence="18 19">VK13</strain>
    </source>
</reference>
<evidence type="ECO:0000256" key="4">
    <source>
        <dbReference type="ARBA" id="ARBA00022491"/>
    </source>
</evidence>
<dbReference type="Pfam" id="PF00072">
    <property type="entry name" value="Response_reg"/>
    <property type="match status" value="1"/>
</dbReference>
<dbReference type="InterPro" id="IPR002197">
    <property type="entry name" value="HTH_Fis"/>
</dbReference>
<dbReference type="PROSITE" id="PS00676">
    <property type="entry name" value="SIGMA54_INTERACT_2"/>
    <property type="match status" value="1"/>
</dbReference>
<dbReference type="OrthoDB" id="9761705at2"/>
<keyword evidence="13 15" id="KW-0535">Nitrogen fixation</keyword>
<dbReference type="InterPro" id="IPR025662">
    <property type="entry name" value="Sigma_54_int_dom_ATP-bd_1"/>
</dbReference>
<dbReference type="PROSITE" id="PS50045">
    <property type="entry name" value="SIGMA54_INTERACT_4"/>
    <property type="match status" value="1"/>
</dbReference>
<organism evidence="18 19">
    <name type="scientific">Polynucleobacter kasalickyi</name>
    <dbReference type="NCBI Taxonomy" id="1938817"/>
    <lineage>
        <taxon>Bacteria</taxon>
        <taxon>Pseudomonadati</taxon>
        <taxon>Pseudomonadota</taxon>
        <taxon>Betaproteobacteria</taxon>
        <taxon>Burkholderiales</taxon>
        <taxon>Burkholderiaceae</taxon>
        <taxon>Polynucleobacter</taxon>
    </lineage>
</organism>
<dbReference type="CDD" id="cd19919">
    <property type="entry name" value="REC_NtrC"/>
    <property type="match status" value="1"/>
</dbReference>
<dbReference type="SUPFAM" id="SSF52172">
    <property type="entry name" value="CheY-like"/>
    <property type="match status" value="1"/>
</dbReference>
<dbReference type="PROSITE" id="PS50110">
    <property type="entry name" value="RESPONSE_REGULATORY"/>
    <property type="match status" value="1"/>
</dbReference>
<dbReference type="InterPro" id="IPR027417">
    <property type="entry name" value="P-loop_NTPase"/>
</dbReference>
<dbReference type="FunFam" id="3.40.50.300:FF:000006">
    <property type="entry name" value="DNA-binding transcriptional regulator NtrC"/>
    <property type="match status" value="1"/>
</dbReference>
<evidence type="ECO:0000259" key="16">
    <source>
        <dbReference type="PROSITE" id="PS50045"/>
    </source>
</evidence>
<feature type="domain" description="Response regulatory" evidence="17">
    <location>
        <begin position="3"/>
        <end position="117"/>
    </location>
</feature>
<dbReference type="Gene3D" id="1.10.10.60">
    <property type="entry name" value="Homeodomain-like"/>
    <property type="match status" value="1"/>
</dbReference>
<dbReference type="Gene3D" id="3.40.50.300">
    <property type="entry name" value="P-loop containing nucleotide triphosphate hydrolases"/>
    <property type="match status" value="1"/>
</dbReference>
<evidence type="ECO:0000256" key="7">
    <source>
        <dbReference type="ARBA" id="ARBA00022840"/>
    </source>
</evidence>
<keyword evidence="3 15" id="KW-0963">Cytoplasm</keyword>
<dbReference type="Proteomes" id="UP000192708">
    <property type="component" value="Unassembled WGS sequence"/>
</dbReference>
<evidence type="ECO:0000313" key="18">
    <source>
        <dbReference type="EMBL" id="SMC66799.1"/>
    </source>
</evidence>
<dbReference type="SMART" id="SM00448">
    <property type="entry name" value="REC"/>
    <property type="match status" value="1"/>
</dbReference>
<dbReference type="EMBL" id="FWXJ01000011">
    <property type="protein sequence ID" value="SMC66799.1"/>
    <property type="molecule type" value="Genomic_DNA"/>
</dbReference>
<evidence type="ECO:0000256" key="15">
    <source>
        <dbReference type="RuleBase" id="RU365013"/>
    </source>
</evidence>
<dbReference type="InterPro" id="IPR003593">
    <property type="entry name" value="AAA+_ATPase"/>
</dbReference>
<sequence length="495" mass="55341">MRAVWIVDDDQSIRWVLEKSLAREGIPYKSFSNPDDVLDLLEKEKPQIIISDIRMPKGSGITLLQQIKQDFPKIPVIIMTAFSDMESAVSAFQGGAFEYITKPFDIADVIALITRAINESLSSEVVRTQFAPNMVASGTMPPELIGQAPSMQEIFRAVGRLAQSNASILITGESGTGKELVARALHRHGDRSAAPFIEFNLAKISKDLIEAELFGYERGAFANAPTMKRGCFELADGGTLFLDEVGDLPLELQGTLLRLIEDGKFYRIGGQQELKCNVRFIASSFKNLEALVASGQFREDLFHRLNVIRLRLPALRDRKEDIPILTQHFLMMSARELNVKPKILNPLTLDILSMMQFPGNVRELQNICHRLTVMVSSQEIMPKDLPKDFNQLPPSTVGVQKTEYVHSEMISPVPSAPIPVINQQNTPWETGLKSVAKKMLEANNEGVYQELLNKFEKSLIETALEVTRGRKVEAAERLGIGRNTITRKLQELNID</sequence>
<dbReference type="SUPFAM" id="SSF52540">
    <property type="entry name" value="P-loop containing nucleoside triphosphate hydrolases"/>
    <property type="match status" value="1"/>
</dbReference>
<keyword evidence="11 15" id="KW-0010">Activator</keyword>
<keyword evidence="19" id="KW-1185">Reference proteome</keyword>
<evidence type="ECO:0000256" key="14">
    <source>
        <dbReference type="PROSITE-ProRule" id="PRU00169"/>
    </source>
</evidence>
<evidence type="ECO:0000256" key="13">
    <source>
        <dbReference type="ARBA" id="ARBA00023231"/>
    </source>
</evidence>
<keyword evidence="9 15" id="KW-0805">Transcription regulation</keyword>
<dbReference type="NCBIfam" id="TIGR01818">
    <property type="entry name" value="ntrC"/>
    <property type="match status" value="1"/>
</dbReference>
<dbReference type="Pfam" id="PF00158">
    <property type="entry name" value="Sigma54_activat"/>
    <property type="match status" value="1"/>
</dbReference>
<evidence type="ECO:0000256" key="12">
    <source>
        <dbReference type="ARBA" id="ARBA00023163"/>
    </source>
</evidence>
<evidence type="ECO:0000256" key="1">
    <source>
        <dbReference type="ARBA" id="ARBA00004496"/>
    </source>
</evidence>
<evidence type="ECO:0000259" key="17">
    <source>
        <dbReference type="PROSITE" id="PS50110"/>
    </source>
</evidence>
<dbReference type="InterPro" id="IPR001789">
    <property type="entry name" value="Sig_transdc_resp-reg_receiver"/>
</dbReference>
<dbReference type="InterPro" id="IPR002078">
    <property type="entry name" value="Sigma_54_int"/>
</dbReference>
<feature type="domain" description="Sigma-54 factor interaction" evidence="16">
    <location>
        <begin position="144"/>
        <end position="373"/>
    </location>
</feature>
<dbReference type="PANTHER" id="PTHR32071:SF95">
    <property type="entry name" value="DNA-BINDING TRANSCRIPTIONAL REGULATOR NTRC"/>
    <property type="match status" value="1"/>
</dbReference>
<dbReference type="Gene3D" id="3.40.50.2300">
    <property type="match status" value="1"/>
</dbReference>
<dbReference type="PRINTS" id="PR01590">
    <property type="entry name" value="HTHFIS"/>
</dbReference>
<keyword evidence="7 15" id="KW-0067">ATP-binding</keyword>
<dbReference type="GO" id="GO:0005737">
    <property type="term" value="C:cytoplasm"/>
    <property type="evidence" value="ECO:0007669"/>
    <property type="project" value="UniProtKB-SubCell"/>
</dbReference>
<evidence type="ECO:0000256" key="10">
    <source>
        <dbReference type="ARBA" id="ARBA00023125"/>
    </source>
</evidence>
<dbReference type="Pfam" id="PF25601">
    <property type="entry name" value="AAA_lid_14"/>
    <property type="match status" value="1"/>
</dbReference>
<evidence type="ECO:0000256" key="2">
    <source>
        <dbReference type="ARBA" id="ARBA00019059"/>
    </source>
</evidence>
<dbReference type="InterPro" id="IPR011006">
    <property type="entry name" value="CheY-like_superfamily"/>
</dbReference>
<dbReference type="InterPro" id="IPR058031">
    <property type="entry name" value="AAA_lid_NorR"/>
</dbReference>
<dbReference type="PANTHER" id="PTHR32071">
    <property type="entry name" value="TRANSCRIPTIONAL REGULATORY PROTEIN"/>
    <property type="match status" value="1"/>
</dbReference>
<accession>A0A1W2B1I6</accession>
<dbReference type="GO" id="GO:0005524">
    <property type="term" value="F:ATP binding"/>
    <property type="evidence" value="ECO:0007669"/>
    <property type="project" value="UniProtKB-KW"/>
</dbReference>
<dbReference type="GO" id="GO:0006808">
    <property type="term" value="P:regulation of nitrogen utilization"/>
    <property type="evidence" value="ECO:0007669"/>
    <property type="project" value="UniProtKB-UniRule"/>
</dbReference>
<dbReference type="SUPFAM" id="SSF46689">
    <property type="entry name" value="Homeodomain-like"/>
    <property type="match status" value="1"/>
</dbReference>
<dbReference type="InterPro" id="IPR025944">
    <property type="entry name" value="Sigma_54_int_dom_CS"/>
</dbReference>
<feature type="modified residue" description="4-aspartylphosphate" evidence="14">
    <location>
        <position position="52"/>
    </location>
</feature>
<evidence type="ECO:0000256" key="11">
    <source>
        <dbReference type="ARBA" id="ARBA00023159"/>
    </source>
</evidence>
<keyword evidence="12 15" id="KW-0804">Transcription</keyword>
<dbReference type="GO" id="GO:0000156">
    <property type="term" value="F:phosphorelay response regulator activity"/>
    <property type="evidence" value="ECO:0007669"/>
    <property type="project" value="UniProtKB-UniRule"/>
</dbReference>
<keyword evidence="5 14" id="KW-0597">Phosphoprotein</keyword>
<comment type="subcellular location">
    <subcellularLocation>
        <location evidence="1 15">Cytoplasm</location>
    </subcellularLocation>
</comment>
<comment type="function">
    <text evidence="15">Member of the two-component regulatory system NtrB/NtrC, which controls expression of the nitrogen-regulated (ntr) genes in response to nitrogen limitation. Phosphorylated NtrC binds directly to DNA and stimulates the formation of open promoter-sigma54-RNA polymerase complexes.</text>
</comment>
<dbReference type="Gene3D" id="1.10.8.60">
    <property type="match status" value="1"/>
</dbReference>
<evidence type="ECO:0000256" key="6">
    <source>
        <dbReference type="ARBA" id="ARBA00022741"/>
    </source>
</evidence>
<evidence type="ECO:0000256" key="8">
    <source>
        <dbReference type="ARBA" id="ARBA00023012"/>
    </source>
</evidence>
<dbReference type="GO" id="GO:0043565">
    <property type="term" value="F:sequence-specific DNA binding"/>
    <property type="evidence" value="ECO:0007669"/>
    <property type="project" value="InterPro"/>
</dbReference>
<dbReference type="InterPro" id="IPR010114">
    <property type="entry name" value="Transcript_reg_NtrC"/>
</dbReference>
<proteinExistence type="predicted"/>
<evidence type="ECO:0000313" key="19">
    <source>
        <dbReference type="Proteomes" id="UP000192708"/>
    </source>
</evidence>
<dbReference type="InterPro" id="IPR025943">
    <property type="entry name" value="Sigma_54_int_dom_ATP-bd_2"/>
</dbReference>
<name>A0A1W2B1I6_9BURK</name>
<protein>
    <recommendedName>
        <fullName evidence="2 15">DNA-binding transcriptional regulator NtrC</fullName>
    </recommendedName>
    <alternativeName>
        <fullName evidence="15">Nitrogen regulation protein NR(I)</fullName>
    </alternativeName>
</protein>
<dbReference type="GO" id="GO:0006355">
    <property type="term" value="P:regulation of DNA-templated transcription"/>
    <property type="evidence" value="ECO:0007669"/>
    <property type="project" value="InterPro"/>
</dbReference>
<evidence type="ECO:0000256" key="9">
    <source>
        <dbReference type="ARBA" id="ARBA00023015"/>
    </source>
</evidence>
<gene>
    <name evidence="15" type="primary">ntrC</name>
    <name evidence="18" type="ORF">SAMN06296008_11131</name>
</gene>
<evidence type="ECO:0000256" key="5">
    <source>
        <dbReference type="ARBA" id="ARBA00022553"/>
    </source>
</evidence>
<dbReference type="FunFam" id="3.40.50.2300:FF:000018">
    <property type="entry name" value="DNA-binding transcriptional regulator NtrC"/>
    <property type="match status" value="1"/>
</dbReference>
<dbReference type="SMART" id="SM00382">
    <property type="entry name" value="AAA"/>
    <property type="match status" value="1"/>
</dbReference>
<dbReference type="Pfam" id="PF02954">
    <property type="entry name" value="HTH_8"/>
    <property type="match status" value="1"/>
</dbReference>
<dbReference type="STRING" id="1938817.SAMN06296008_11131"/>
<dbReference type="PROSITE" id="PS00675">
    <property type="entry name" value="SIGMA54_INTERACT_1"/>
    <property type="match status" value="1"/>
</dbReference>
<dbReference type="CDD" id="cd00009">
    <property type="entry name" value="AAA"/>
    <property type="match status" value="1"/>
</dbReference>
<keyword evidence="8 15" id="KW-0902">Two-component regulatory system</keyword>
<dbReference type="InterPro" id="IPR009057">
    <property type="entry name" value="Homeodomain-like_sf"/>
</dbReference>
<keyword evidence="4 15" id="KW-0678">Repressor</keyword>
<keyword evidence="6 15" id="KW-0547">Nucleotide-binding</keyword>
<dbReference type="PROSITE" id="PS00688">
    <property type="entry name" value="SIGMA54_INTERACT_3"/>
    <property type="match status" value="1"/>
</dbReference>
<keyword evidence="10 15" id="KW-0238">DNA-binding</keyword>
<dbReference type="RefSeq" id="WP_084284321.1">
    <property type="nucleotide sequence ID" value="NZ_FWXJ01000011.1"/>
</dbReference>
<dbReference type="AlphaFoldDB" id="A0A1W2B1I6"/>
<evidence type="ECO:0000256" key="3">
    <source>
        <dbReference type="ARBA" id="ARBA00022490"/>
    </source>
</evidence>